<feature type="compositionally biased region" description="Basic and acidic residues" evidence="1">
    <location>
        <begin position="58"/>
        <end position="114"/>
    </location>
</feature>
<evidence type="ECO:0000256" key="1">
    <source>
        <dbReference type="SAM" id="MobiDB-lite"/>
    </source>
</evidence>
<dbReference type="AlphaFoldDB" id="A0A285VJD2"/>
<feature type="compositionally biased region" description="Basic and acidic residues" evidence="1">
    <location>
        <begin position="39"/>
        <end position="50"/>
    </location>
</feature>
<proteinExistence type="predicted"/>
<dbReference type="EMBL" id="OBQJ01000003">
    <property type="protein sequence ID" value="SOC54190.1"/>
    <property type="molecule type" value="Genomic_DNA"/>
</dbReference>
<evidence type="ECO:0000313" key="3">
    <source>
        <dbReference type="Proteomes" id="UP000219023"/>
    </source>
</evidence>
<protein>
    <submittedName>
        <fullName evidence="2">Uncharacterized protein</fullName>
    </submittedName>
</protein>
<name>A0A285VJD2_9GAMM</name>
<dbReference type="Proteomes" id="UP000219023">
    <property type="component" value="Unassembled WGS sequence"/>
</dbReference>
<feature type="region of interest" description="Disordered" evidence="1">
    <location>
        <begin position="39"/>
        <end position="114"/>
    </location>
</feature>
<evidence type="ECO:0000313" key="2">
    <source>
        <dbReference type="EMBL" id="SOC54190.1"/>
    </source>
</evidence>
<organism evidence="2 3">
    <name type="scientific">Chromohalobacter canadensis</name>
    <dbReference type="NCBI Taxonomy" id="141389"/>
    <lineage>
        <taxon>Bacteria</taxon>
        <taxon>Pseudomonadati</taxon>
        <taxon>Pseudomonadota</taxon>
        <taxon>Gammaproteobacteria</taxon>
        <taxon>Oceanospirillales</taxon>
        <taxon>Halomonadaceae</taxon>
        <taxon>Chromohalobacter</taxon>
    </lineage>
</organism>
<gene>
    <name evidence="2" type="ORF">SAMN05421509_103236</name>
</gene>
<reference evidence="2 3" key="1">
    <citation type="submission" date="2017-08" db="EMBL/GenBank/DDBJ databases">
        <authorList>
            <person name="de Groot N.N."/>
        </authorList>
    </citation>
    <scope>NUCLEOTIDE SEQUENCE [LARGE SCALE GENOMIC DNA]</scope>
    <source>
        <strain evidence="2 3">USBA 855</strain>
    </source>
</reference>
<sequence length="114" mass="13477">MPYVLVHTVQTSSTGGIMMKAILLVTLFALAWPVLADDDGQRDSLNDSRQRNQLQRDVSSDRATTIERRQSLNRSEHRNERFDERQRQERQLKRSQRRLEDSQRSLRDQRNQSP</sequence>
<accession>A0A285VJD2</accession>